<comment type="caution">
    <text evidence="3">The sequence shown here is derived from an EMBL/GenBank/DDBJ whole genome shotgun (WGS) entry which is preliminary data.</text>
</comment>
<dbReference type="EC" id="1.-.-.-" evidence="3"/>
<dbReference type="Gene3D" id="2.30.110.10">
    <property type="entry name" value="Electron Transport, Fmn-binding Protein, Chain A"/>
    <property type="match status" value="1"/>
</dbReference>
<feature type="domain" description="Flavin reductase like" evidence="2">
    <location>
        <begin position="26"/>
        <end position="167"/>
    </location>
</feature>
<evidence type="ECO:0000313" key="4">
    <source>
        <dbReference type="Proteomes" id="UP001385499"/>
    </source>
</evidence>
<dbReference type="SMART" id="SM00903">
    <property type="entry name" value="Flavin_Reduct"/>
    <property type="match status" value="1"/>
</dbReference>
<dbReference type="PANTHER" id="PTHR30466">
    <property type="entry name" value="FLAVIN REDUCTASE"/>
    <property type="match status" value="1"/>
</dbReference>
<accession>A0ABU8TKD2</accession>
<reference evidence="3 4" key="1">
    <citation type="submission" date="2024-02" db="EMBL/GenBank/DDBJ databases">
        <title>Roseibium algae sp. nov., isolated from marine alga (Grateloupia sp.), showing potential in myo-inositol conversion.</title>
        <authorList>
            <person name="Wang Y."/>
        </authorList>
    </citation>
    <scope>NUCLEOTIDE SEQUENCE [LARGE SCALE GENOMIC DNA]</scope>
    <source>
        <strain evidence="3 4">H3510</strain>
    </source>
</reference>
<evidence type="ECO:0000256" key="1">
    <source>
        <dbReference type="ARBA" id="ARBA00023002"/>
    </source>
</evidence>
<dbReference type="Pfam" id="PF01613">
    <property type="entry name" value="Flavin_Reduct"/>
    <property type="match status" value="1"/>
</dbReference>
<dbReference type="Proteomes" id="UP001385499">
    <property type="component" value="Unassembled WGS sequence"/>
</dbReference>
<sequence>MNMQNSNMPVSFAPDTENTRLLRDAFGRFATGVTVVTTASEDGPVGITANSFSSVSLDPPLVLWAPDKASRRFPYFEAADHYAIHVLSNEQAELCQDFAKNAHAFEALDHKIGDNGVPLIENCLARFECSRVAAYEGGDHLIVLGRVVKAEMRDGDALTFFAGKLGQVANQDKSDS</sequence>
<dbReference type="RefSeq" id="WP_340274384.1">
    <property type="nucleotide sequence ID" value="NZ_JBAKIA010000006.1"/>
</dbReference>
<gene>
    <name evidence="3" type="ORF">V6575_11050</name>
</gene>
<keyword evidence="4" id="KW-1185">Reference proteome</keyword>
<dbReference type="PANTHER" id="PTHR30466:SF1">
    <property type="entry name" value="FMN REDUCTASE (NADH) RUTF"/>
    <property type="match status" value="1"/>
</dbReference>
<evidence type="ECO:0000313" key="3">
    <source>
        <dbReference type="EMBL" id="MEJ8474623.1"/>
    </source>
</evidence>
<protein>
    <submittedName>
        <fullName evidence="3">Flavin reductase family protein</fullName>
        <ecNumber evidence="3">1.-.-.-</ecNumber>
    </submittedName>
</protein>
<dbReference type="InterPro" id="IPR012349">
    <property type="entry name" value="Split_barrel_FMN-bd"/>
</dbReference>
<name>A0ABU8TKD2_9HYPH</name>
<dbReference type="EMBL" id="JBAKIA010000006">
    <property type="protein sequence ID" value="MEJ8474623.1"/>
    <property type="molecule type" value="Genomic_DNA"/>
</dbReference>
<dbReference type="InterPro" id="IPR002563">
    <property type="entry name" value="Flavin_Rdtase-like_dom"/>
</dbReference>
<organism evidence="3 4">
    <name type="scientific">Roseibium algae</name>
    <dbReference type="NCBI Taxonomy" id="3123038"/>
    <lineage>
        <taxon>Bacteria</taxon>
        <taxon>Pseudomonadati</taxon>
        <taxon>Pseudomonadota</taxon>
        <taxon>Alphaproteobacteria</taxon>
        <taxon>Hyphomicrobiales</taxon>
        <taxon>Stappiaceae</taxon>
        <taxon>Roseibium</taxon>
    </lineage>
</organism>
<keyword evidence="1 3" id="KW-0560">Oxidoreductase</keyword>
<dbReference type="GO" id="GO:0016491">
    <property type="term" value="F:oxidoreductase activity"/>
    <property type="evidence" value="ECO:0007669"/>
    <property type="project" value="UniProtKB-KW"/>
</dbReference>
<proteinExistence type="predicted"/>
<dbReference type="SUPFAM" id="SSF50475">
    <property type="entry name" value="FMN-binding split barrel"/>
    <property type="match status" value="1"/>
</dbReference>
<evidence type="ECO:0000259" key="2">
    <source>
        <dbReference type="SMART" id="SM00903"/>
    </source>
</evidence>
<dbReference type="InterPro" id="IPR050268">
    <property type="entry name" value="NADH-dep_flavin_reductase"/>
</dbReference>